<accession>A0A8J7QD28</accession>
<dbReference type="InterPro" id="IPR053170">
    <property type="entry name" value="Transcription_regulator"/>
</dbReference>
<feature type="transmembrane region" description="Helical" evidence="1">
    <location>
        <begin position="26"/>
        <end position="47"/>
    </location>
</feature>
<feature type="transmembrane region" description="Helical" evidence="1">
    <location>
        <begin position="92"/>
        <end position="112"/>
    </location>
</feature>
<gene>
    <name evidence="2" type="ORF">J3U88_27765</name>
</gene>
<dbReference type="EMBL" id="JAFREP010000033">
    <property type="protein sequence ID" value="MBO1322302.1"/>
    <property type="molecule type" value="Genomic_DNA"/>
</dbReference>
<organism evidence="2 3">
    <name type="scientific">Acanthopleuribacter pedis</name>
    <dbReference type="NCBI Taxonomy" id="442870"/>
    <lineage>
        <taxon>Bacteria</taxon>
        <taxon>Pseudomonadati</taxon>
        <taxon>Acidobacteriota</taxon>
        <taxon>Holophagae</taxon>
        <taxon>Acanthopleuribacterales</taxon>
        <taxon>Acanthopleuribacteraceae</taxon>
        <taxon>Acanthopleuribacter</taxon>
    </lineage>
</organism>
<dbReference type="Proteomes" id="UP000664417">
    <property type="component" value="Unassembled WGS sequence"/>
</dbReference>
<evidence type="ECO:0000256" key="1">
    <source>
        <dbReference type="SAM" id="Phobius"/>
    </source>
</evidence>
<comment type="caution">
    <text evidence="2">The sequence shown here is derived from an EMBL/GenBank/DDBJ whole genome shotgun (WGS) entry which is preliminary data.</text>
</comment>
<evidence type="ECO:0000313" key="2">
    <source>
        <dbReference type="EMBL" id="MBO1322302.1"/>
    </source>
</evidence>
<dbReference type="RefSeq" id="WP_207862271.1">
    <property type="nucleotide sequence ID" value="NZ_JAFREP010000033.1"/>
</dbReference>
<keyword evidence="2" id="KW-0378">Hydrolase</keyword>
<keyword evidence="1" id="KW-1133">Transmembrane helix</keyword>
<evidence type="ECO:0000313" key="3">
    <source>
        <dbReference type="Proteomes" id="UP000664417"/>
    </source>
</evidence>
<dbReference type="PANTHER" id="PTHR40031:SF1">
    <property type="entry name" value="MEMBRANE-BOUND METAL-DEPENDENT HYDROLASE"/>
    <property type="match status" value="1"/>
</dbReference>
<name>A0A8J7QD28_9BACT</name>
<proteinExistence type="predicted"/>
<dbReference type="AlphaFoldDB" id="A0A8J7QD28"/>
<dbReference type="InterPro" id="IPR007404">
    <property type="entry name" value="YdjM-like"/>
</dbReference>
<keyword evidence="3" id="KW-1185">Reference proteome</keyword>
<dbReference type="PANTHER" id="PTHR40031">
    <property type="entry name" value="HYPOTHETICAL MEMBRANE SPANNING PROTEIN"/>
    <property type="match status" value="1"/>
</dbReference>
<keyword evidence="1" id="KW-0472">Membrane</keyword>
<dbReference type="Pfam" id="PF04307">
    <property type="entry name" value="YdjM"/>
    <property type="match status" value="1"/>
</dbReference>
<keyword evidence="1" id="KW-0812">Transmembrane</keyword>
<dbReference type="GO" id="GO:0016787">
    <property type="term" value="F:hydrolase activity"/>
    <property type="evidence" value="ECO:0007669"/>
    <property type="project" value="UniProtKB-KW"/>
</dbReference>
<sequence>MDSLTQMVLGATVGEAVLGKKAGRRALFWGAFAGTVPDLDVLVYPLWNDVERLVLHRGFSHSLLVLALAAPLLGGAVKRIHGNLDVSWREWSWLMFWCLITHPLLDCFTTYGTQLAWPFSSYPVSWNSIFIIDPLYTLPLLFATITGLWSPKDRDTRTRIITMSLLLSSSYLALTQFNKHQALAVFREAIVKEPQLRGDGRWMTMPGVFNNVVWRGLYLEDDTLYESYYSFFGDKERVRFRVIQRGKAVRARLGEHEQLERLIRFSKGFYLLRQEPDRVVYTDVRFGGQDYYAFRYQIHPDQTDKDRQVTRLPRAKPPEDYLANVWRLLKGEPYLPAEQASNQPPIPKE</sequence>
<reference evidence="2" key="1">
    <citation type="submission" date="2021-03" db="EMBL/GenBank/DDBJ databases">
        <authorList>
            <person name="Wang G."/>
        </authorList>
    </citation>
    <scope>NUCLEOTIDE SEQUENCE</scope>
    <source>
        <strain evidence="2">KCTC 12899</strain>
    </source>
</reference>
<feature type="transmembrane region" description="Helical" evidence="1">
    <location>
        <begin position="124"/>
        <end position="148"/>
    </location>
</feature>
<feature type="transmembrane region" description="Helical" evidence="1">
    <location>
        <begin position="59"/>
        <end position="80"/>
    </location>
</feature>
<protein>
    <submittedName>
        <fullName evidence="2">Metal-dependent hydrolase</fullName>
    </submittedName>
</protein>